<evidence type="ECO:0000313" key="2">
    <source>
        <dbReference type="EMBL" id="ASM71351.1"/>
    </source>
</evidence>
<dbReference type="Proteomes" id="UP000199754">
    <property type="component" value="Chromosome"/>
</dbReference>
<dbReference type="RefSeq" id="WP_089419428.1">
    <property type="nucleotide sequence ID" value="NZ_CP022415.1"/>
</dbReference>
<keyword evidence="1" id="KW-1133">Transmembrane helix</keyword>
<dbReference type="KEGG" id="spse:SULPSESMR1_00517"/>
<gene>
    <name evidence="2" type="ORF">SULPSESMR1_00517</name>
</gene>
<protein>
    <submittedName>
        <fullName evidence="2">Uncharacterized protein</fullName>
    </submittedName>
</protein>
<sequence length="232" mass="25375">MPDMMESGVVVGILAAILTRFVPVRRNPPRPMPLWGTVLTGFVVAFAGPPVLDRLPEFWRAIPFLPEITEGMVFLAVFVAFFVYVLFRRKDPPRRAPLWVVAVISVGAAFAVPPLIYQLTGAYSMIALRNDVNRCTRGMQGEEQPNTVTNLCSFPIVVGLCASDEQNPKPCRQSVTLASGEVARLDPGDARLSFAPGNRDGLTVVACHPPNRPSRMLAQTGRRHRGVCLPAL</sequence>
<dbReference type="OrthoDB" id="7724966at2"/>
<accession>A0A221JX75</accession>
<keyword evidence="1" id="KW-0472">Membrane</keyword>
<name>A0A221JX75_9RHOB</name>
<feature type="transmembrane region" description="Helical" evidence="1">
    <location>
        <begin position="98"/>
        <end position="117"/>
    </location>
</feature>
<dbReference type="AlphaFoldDB" id="A0A221JX75"/>
<reference evidence="2 3" key="1">
    <citation type="submission" date="2017-07" db="EMBL/GenBank/DDBJ databases">
        <title>Genome Sequence of Sulfitobacter pseudonitzschiae Strain SMR1 Isolated from a culture of the Diatom Skeletonema marinoi.</title>
        <authorList>
            <person name="Topel M."/>
            <person name="Pinder M.I.M."/>
            <person name="Johansson O.N."/>
            <person name="Kourtchenko O."/>
            <person name="Godhe A."/>
            <person name="Clarke A.K."/>
        </authorList>
    </citation>
    <scope>NUCLEOTIDE SEQUENCE [LARGE SCALE GENOMIC DNA]</scope>
    <source>
        <strain evidence="2 3">SMR1</strain>
    </source>
</reference>
<keyword evidence="1" id="KW-0812">Transmembrane</keyword>
<dbReference type="EMBL" id="CP022415">
    <property type="protein sequence ID" value="ASM71351.1"/>
    <property type="molecule type" value="Genomic_DNA"/>
</dbReference>
<evidence type="ECO:0000256" key="1">
    <source>
        <dbReference type="SAM" id="Phobius"/>
    </source>
</evidence>
<proteinExistence type="predicted"/>
<feature type="transmembrane region" description="Helical" evidence="1">
    <location>
        <begin position="64"/>
        <end position="86"/>
    </location>
</feature>
<feature type="transmembrane region" description="Helical" evidence="1">
    <location>
        <begin position="6"/>
        <end position="22"/>
    </location>
</feature>
<evidence type="ECO:0000313" key="3">
    <source>
        <dbReference type="Proteomes" id="UP000199754"/>
    </source>
</evidence>
<feature type="transmembrane region" description="Helical" evidence="1">
    <location>
        <begin position="34"/>
        <end position="52"/>
    </location>
</feature>
<organism evidence="2 3">
    <name type="scientific">Pseudosulfitobacter pseudonitzschiae</name>
    <dbReference type="NCBI Taxonomy" id="1402135"/>
    <lineage>
        <taxon>Bacteria</taxon>
        <taxon>Pseudomonadati</taxon>
        <taxon>Pseudomonadota</taxon>
        <taxon>Alphaproteobacteria</taxon>
        <taxon>Rhodobacterales</taxon>
        <taxon>Roseobacteraceae</taxon>
        <taxon>Pseudosulfitobacter</taxon>
    </lineage>
</organism>
<keyword evidence="3" id="KW-1185">Reference proteome</keyword>